<keyword evidence="3" id="KW-1185">Reference proteome</keyword>
<accession>A0A7W9ZLD7</accession>
<reference evidence="2 3" key="1">
    <citation type="submission" date="2020-08" db="EMBL/GenBank/DDBJ databases">
        <title>Genomic Encyclopedia of Type Strains, Phase IV (KMG-IV): sequencing the most valuable type-strain genomes for metagenomic binning, comparative biology and taxonomic classification.</title>
        <authorList>
            <person name="Goeker M."/>
        </authorList>
    </citation>
    <scope>NUCLEOTIDE SEQUENCE [LARGE SCALE GENOMIC DNA]</scope>
    <source>
        <strain evidence="2 3">DSM 11590</strain>
    </source>
</reference>
<dbReference type="Pfam" id="PF24724">
    <property type="entry name" value="DUF7676"/>
    <property type="match status" value="1"/>
</dbReference>
<evidence type="ECO:0000313" key="3">
    <source>
        <dbReference type="Proteomes" id="UP000544872"/>
    </source>
</evidence>
<sequence>MPSSSVTSPGLSPSLPAPPVRVREPGSGEVDLFPLPVDQDFLLPLLDDLFVNHWDKIVFGTLIQGAVFEIRVPAPPRRVRCHDGYLTVDFGLWHFHVCIGLNKGSSRAPTDPELARLRRTGRAELYRMISADGCPRSWGLRLFNGGGENQLTVFFPNPLLGDNDKILKQPDYSRLALWDAVRERYLGLPPDPLDRTATGFPCGG</sequence>
<gene>
    <name evidence="2" type="ORF">FHS48_003815</name>
</gene>
<dbReference type="InterPro" id="IPR056093">
    <property type="entry name" value="DUF7676"/>
</dbReference>
<dbReference type="AlphaFoldDB" id="A0A7W9ZLD7"/>
<name>A0A7W9ZLD7_NOVIT</name>
<comment type="caution">
    <text evidence="2">The sequence shown here is derived from an EMBL/GenBank/DDBJ whole genome shotgun (WGS) entry which is preliminary data.</text>
</comment>
<dbReference type="Proteomes" id="UP000544872">
    <property type="component" value="Unassembled WGS sequence"/>
</dbReference>
<feature type="region of interest" description="Disordered" evidence="1">
    <location>
        <begin position="1"/>
        <end position="22"/>
    </location>
</feature>
<dbReference type="EMBL" id="JACIIX010000022">
    <property type="protein sequence ID" value="MBB6212364.1"/>
    <property type="molecule type" value="Genomic_DNA"/>
</dbReference>
<proteinExistence type="predicted"/>
<evidence type="ECO:0000256" key="1">
    <source>
        <dbReference type="SAM" id="MobiDB-lite"/>
    </source>
</evidence>
<dbReference type="RefSeq" id="WP_184266227.1">
    <property type="nucleotide sequence ID" value="NZ_JACIIX010000022.1"/>
</dbReference>
<evidence type="ECO:0000313" key="2">
    <source>
        <dbReference type="EMBL" id="MBB6212364.1"/>
    </source>
</evidence>
<feature type="compositionally biased region" description="Low complexity" evidence="1">
    <location>
        <begin position="1"/>
        <end position="14"/>
    </location>
</feature>
<organism evidence="2 3">
    <name type="scientific">Novispirillum itersonii</name>
    <name type="common">Aquaspirillum itersonii</name>
    <dbReference type="NCBI Taxonomy" id="189"/>
    <lineage>
        <taxon>Bacteria</taxon>
        <taxon>Pseudomonadati</taxon>
        <taxon>Pseudomonadota</taxon>
        <taxon>Alphaproteobacteria</taxon>
        <taxon>Rhodospirillales</taxon>
        <taxon>Novispirillaceae</taxon>
        <taxon>Novispirillum</taxon>
    </lineage>
</organism>
<protein>
    <submittedName>
        <fullName evidence="2">Uncharacterized protein</fullName>
    </submittedName>
</protein>